<keyword evidence="4" id="KW-1185">Reference proteome</keyword>
<sequence length="171" mass="18214">MQQPNTPEPPSEPTEAPEATRPTEPTKAREPAEVTEPTETTGPTEPTGLAQATGTPAEPDARTTGGGWVAPLVSTVITLPAGFLALINAMLSPMACDPCGPAESRRFTESFLPAFWVFAGGLVLSLAFLTTSWFLPRRVRHTARRMGFAAAAPLTVLVSVVIFNAMVDWPR</sequence>
<reference evidence="3 4" key="1">
    <citation type="submission" date="2023-09" db="EMBL/GenBank/DDBJ databases">
        <title>Complete genome of Streptomyces roseicoloratus T14.</title>
        <authorList>
            <person name="Bashizi T."/>
            <person name="Kim M.-J."/>
            <person name="Lee G."/>
            <person name="Tagele S.B."/>
            <person name="Shin J.-H."/>
        </authorList>
    </citation>
    <scope>NUCLEOTIDE SEQUENCE [LARGE SCALE GENOMIC DNA]</scope>
    <source>
        <strain evidence="3 4">T14</strain>
    </source>
</reference>
<evidence type="ECO:0008006" key="5">
    <source>
        <dbReference type="Google" id="ProtNLM"/>
    </source>
</evidence>
<evidence type="ECO:0000256" key="2">
    <source>
        <dbReference type="SAM" id="Phobius"/>
    </source>
</evidence>
<feature type="transmembrane region" description="Helical" evidence="2">
    <location>
        <begin position="111"/>
        <end position="135"/>
    </location>
</feature>
<protein>
    <recommendedName>
        <fullName evidence="5">Integral membrane protein</fullName>
    </recommendedName>
</protein>
<feature type="transmembrane region" description="Helical" evidence="2">
    <location>
        <begin position="147"/>
        <end position="167"/>
    </location>
</feature>
<evidence type="ECO:0000256" key="1">
    <source>
        <dbReference type="SAM" id="MobiDB-lite"/>
    </source>
</evidence>
<dbReference type="Proteomes" id="UP001250858">
    <property type="component" value="Chromosome"/>
</dbReference>
<keyword evidence="2" id="KW-1133">Transmembrane helix</keyword>
<dbReference type="EMBL" id="CP133762">
    <property type="protein sequence ID" value="WMX47207.1"/>
    <property type="molecule type" value="Genomic_DNA"/>
</dbReference>
<accession>A0ABY9RYZ6</accession>
<feature type="compositionally biased region" description="Pro residues" evidence="1">
    <location>
        <begin position="1"/>
        <end position="12"/>
    </location>
</feature>
<feature type="transmembrane region" description="Helical" evidence="2">
    <location>
        <begin position="68"/>
        <end position="91"/>
    </location>
</feature>
<proteinExistence type="predicted"/>
<dbReference type="RefSeq" id="WP_309549347.1">
    <property type="nucleotide sequence ID" value="NZ_CP133762.1"/>
</dbReference>
<feature type="compositionally biased region" description="Low complexity" evidence="1">
    <location>
        <begin position="13"/>
        <end position="23"/>
    </location>
</feature>
<feature type="region of interest" description="Disordered" evidence="1">
    <location>
        <begin position="1"/>
        <end position="63"/>
    </location>
</feature>
<evidence type="ECO:0000313" key="4">
    <source>
        <dbReference type="Proteomes" id="UP001250858"/>
    </source>
</evidence>
<name>A0ABY9RYZ6_9ACTN</name>
<evidence type="ECO:0000313" key="3">
    <source>
        <dbReference type="EMBL" id="WMX47207.1"/>
    </source>
</evidence>
<keyword evidence="2" id="KW-0812">Transmembrane</keyword>
<feature type="compositionally biased region" description="Low complexity" evidence="1">
    <location>
        <begin position="34"/>
        <end position="47"/>
    </location>
</feature>
<gene>
    <name evidence="3" type="ORF">RGF97_23640</name>
</gene>
<keyword evidence="2" id="KW-0472">Membrane</keyword>
<organism evidence="3 4">
    <name type="scientific">Streptomyces roseicoloratus</name>
    <dbReference type="NCBI Taxonomy" id="2508722"/>
    <lineage>
        <taxon>Bacteria</taxon>
        <taxon>Bacillati</taxon>
        <taxon>Actinomycetota</taxon>
        <taxon>Actinomycetes</taxon>
        <taxon>Kitasatosporales</taxon>
        <taxon>Streptomycetaceae</taxon>
        <taxon>Streptomyces</taxon>
    </lineage>
</organism>